<proteinExistence type="predicted"/>
<evidence type="ECO:0000259" key="2">
    <source>
        <dbReference type="Pfam" id="PF20149"/>
    </source>
</evidence>
<evidence type="ECO:0000313" key="4">
    <source>
        <dbReference type="Proteomes" id="UP000092154"/>
    </source>
</evidence>
<dbReference type="InParanoid" id="A0A1B7MEB7"/>
<feature type="region of interest" description="Disordered" evidence="1">
    <location>
        <begin position="62"/>
        <end position="90"/>
    </location>
</feature>
<dbReference type="OrthoDB" id="3181351at2759"/>
<evidence type="ECO:0000256" key="1">
    <source>
        <dbReference type="SAM" id="MobiDB-lite"/>
    </source>
</evidence>
<gene>
    <name evidence="3" type="ORF">K503DRAFT_788150</name>
</gene>
<evidence type="ECO:0000313" key="3">
    <source>
        <dbReference type="EMBL" id="OAX30944.1"/>
    </source>
</evidence>
<reference evidence="3 4" key="1">
    <citation type="submission" date="2016-06" db="EMBL/GenBank/DDBJ databases">
        <title>Comparative genomics of the ectomycorrhizal sister species Rhizopogon vinicolor and Rhizopogon vesiculosus (Basidiomycota: Boletales) reveals a divergence of the mating type B locus.</title>
        <authorList>
            <consortium name="DOE Joint Genome Institute"/>
            <person name="Mujic A.B."/>
            <person name="Kuo A."/>
            <person name="Tritt A."/>
            <person name="Lipzen A."/>
            <person name="Chen C."/>
            <person name="Johnson J."/>
            <person name="Sharma A."/>
            <person name="Barry K."/>
            <person name="Grigoriev I.V."/>
            <person name="Spatafora J.W."/>
        </authorList>
    </citation>
    <scope>NUCLEOTIDE SEQUENCE [LARGE SCALE GENOMIC DNA]</scope>
    <source>
        <strain evidence="3 4">AM-OR11-026</strain>
    </source>
</reference>
<name>A0A1B7MEB7_9AGAM</name>
<dbReference type="EMBL" id="KV449744">
    <property type="protein sequence ID" value="OAX30944.1"/>
    <property type="molecule type" value="Genomic_DNA"/>
</dbReference>
<organism evidence="3 4">
    <name type="scientific">Rhizopogon vinicolor AM-OR11-026</name>
    <dbReference type="NCBI Taxonomy" id="1314800"/>
    <lineage>
        <taxon>Eukaryota</taxon>
        <taxon>Fungi</taxon>
        <taxon>Dikarya</taxon>
        <taxon>Basidiomycota</taxon>
        <taxon>Agaricomycotina</taxon>
        <taxon>Agaricomycetes</taxon>
        <taxon>Agaricomycetidae</taxon>
        <taxon>Boletales</taxon>
        <taxon>Suillineae</taxon>
        <taxon>Rhizopogonaceae</taxon>
        <taxon>Rhizopogon</taxon>
    </lineage>
</organism>
<protein>
    <recommendedName>
        <fullName evidence="2">DUF6532 domain-containing protein</fullName>
    </recommendedName>
</protein>
<dbReference type="InterPro" id="IPR045341">
    <property type="entry name" value="DUF6532"/>
</dbReference>
<dbReference type="STRING" id="1314800.A0A1B7MEB7"/>
<feature type="compositionally biased region" description="Low complexity" evidence="1">
    <location>
        <begin position="70"/>
        <end position="82"/>
    </location>
</feature>
<accession>A0A1B7MEB7</accession>
<dbReference type="Proteomes" id="UP000092154">
    <property type="component" value="Unassembled WGS sequence"/>
</dbReference>
<keyword evidence="4" id="KW-1185">Reference proteome</keyword>
<dbReference type="Pfam" id="PF20149">
    <property type="entry name" value="DUF6532"/>
    <property type="match status" value="1"/>
</dbReference>
<sequence>MSRSAPNLTMKMKLRFFKSIMDSEASLTRMRPGAKSMRLLSGVHQKARDVLQAPLQGLVKLEDSPKPALRSKQSGKSGSSRKPTNDGLPKEYLEGGVWHKRVISTLFRWAGTQPNPWIMPDAKVVDALEKICDAYYDQSIQLAITTTSTAFHLATQQLSDGWRSIFGSSAIAIVNAFFDAHDNYSDSDEQQQDFAQGALDKLRFIYRKADGNDTKKFRGLFRGPLVVQVFAAHFNMIHGSKWIHGLYEGSSPPQPRAPLALAAAAVERALMLWGTGTITITMVREAKTTRKAIKLPAMINPETGRQLTQHVAFSELSWGKPTRSYLESIEKNVDDDVMEKIMGEAKEFSKASHGEND</sequence>
<feature type="domain" description="DUF6532" evidence="2">
    <location>
        <begin position="127"/>
        <end position="278"/>
    </location>
</feature>
<dbReference type="AlphaFoldDB" id="A0A1B7MEB7"/>